<dbReference type="VEuPathDB" id="FungiDB:BTJ68_14010"/>
<feature type="compositionally biased region" description="Basic residues" evidence="1">
    <location>
        <begin position="347"/>
        <end position="356"/>
    </location>
</feature>
<feature type="compositionally biased region" description="Polar residues" evidence="1">
    <location>
        <begin position="498"/>
        <end position="507"/>
    </location>
</feature>
<comment type="caution">
    <text evidence="4">The sequence shown here is derived from an EMBL/GenBank/DDBJ whole genome shotgun (WGS) entry which is preliminary data.</text>
</comment>
<dbReference type="SUPFAM" id="SSF47923">
    <property type="entry name" value="Ypt/Rab-GAP domain of gyp1p"/>
    <property type="match status" value="2"/>
</dbReference>
<protein>
    <recommendedName>
        <fullName evidence="6">Rab-GAP TBC domain-containing protein</fullName>
    </recommendedName>
</protein>
<feature type="compositionally biased region" description="Basic and acidic residues" evidence="1">
    <location>
        <begin position="304"/>
        <end position="315"/>
    </location>
</feature>
<dbReference type="VEuPathDB" id="FungiDB:BTJ68_14011"/>
<evidence type="ECO:0000313" key="4">
    <source>
        <dbReference type="EMBL" id="RMZ20576.1"/>
    </source>
</evidence>
<sequence>MSTNKRIMKVRSSPSSKPIQTLTVAQELGEVQSNPPEGVTITLPNEGDFNVWHAKVSGPPDSVYAGGAFNIEIVLPKEYPFKPPRLGFKTKIYHPNVTNDENGAMCLGMLRSDEWKPPNKIAEVLKLVRAVMAAPQPEDSVEPAIADQFNNNRQEFDKIAKEWVNKGDVVKQMSLTEGEHRERRSLSVEEAISEAMNTHHGLDENPERSTSLPEPHLPLRKASAQKRRAGHAPRPLFAPSQHQAQQQQEQQYDQHHHHHLLRGFNPSPVQPAPYIDNTPASSEHAFAGRDTRQPSKLALPSMLARHEQPDERVALPERSSSSLADTNSDMNRPPSSPLLPPPTPKSPHGKRNKLKGSRSFGDSLRGLRHRMSSKSSIHFNGRATPDSLGPPGRPSTATDEIRQSYRSIFTSHSSGMNTSSVNTELSSVATNNSESSEFVKVFPNWPDTSQFEGSARGSMTNESVIGMYAEGFGSPKQSMDTTYKRSMQTERPSFHSARPSSQPSLRGSSEMKRPALAHRRSQSASLLNQWKPTAEQSLAPPPAHPTRTSADIIGNGTLRLSEDRRSEKKATPEQVPRDRYGFKKTSHYITVQQYDAWDAVYSEHLSRRSKKWHALMRSYGLATKPPFRFPPKSDKIKRYVRKGIPPELRGAAWFWYAGGPGRLAKEPGLYSNLLQQIKDGGKLSDNDREHIERDLNRTFPDNIRFKPDPATMSDAQAGAGGGSTGTAGGKQTKGKTNQAEPETPMIQSLRRVLQAFAVHNPGIGYCQSLNFIAGLLLLFLDEDEEKAFVLLEIVTSIHLPGTHGIALEGANIDIAVLMSCIKDSLPGVWAKLDDKGGGLAGDPSAQALRLPTVSLATTAWFMSLFVGTLPIESVLRVWDCLFFEGSKTLFRIALAIFKAGEKEIMAVHDPMEIFQVVQTSPRGMLDINSLLEVCFRRRGGFGHVSQDLIERRRAERRRAVKEGVSTLDGSGGVGAGVARWKSRWRSKTKI</sequence>
<dbReference type="SMART" id="SM00164">
    <property type="entry name" value="TBC"/>
    <property type="match status" value="1"/>
</dbReference>
<feature type="domain" description="Rab-GAP TBC" evidence="2">
    <location>
        <begin position="643"/>
        <end position="885"/>
    </location>
</feature>
<evidence type="ECO:0000313" key="5">
    <source>
        <dbReference type="Proteomes" id="UP000281677"/>
    </source>
</evidence>
<name>A0A3M7I5J9_HORWE</name>
<feature type="region of interest" description="Disordered" evidence="1">
    <location>
        <begin position="472"/>
        <end position="575"/>
    </location>
</feature>
<evidence type="ECO:0000259" key="2">
    <source>
        <dbReference type="PROSITE" id="PS50086"/>
    </source>
</evidence>
<reference evidence="4 5" key="1">
    <citation type="journal article" date="2018" name="BMC Genomics">
        <title>Genomic evidence for intraspecific hybridization in a clonal and extremely halotolerant yeast.</title>
        <authorList>
            <person name="Gostincar C."/>
            <person name="Stajich J.E."/>
            <person name="Zupancic J."/>
            <person name="Zalar P."/>
            <person name="Gunde-Cimerman N."/>
        </authorList>
    </citation>
    <scope>NUCLEOTIDE SEQUENCE [LARGE SCALE GENOMIC DNA]</scope>
    <source>
        <strain evidence="4 5">EXF-120</strain>
    </source>
</reference>
<feature type="compositionally biased region" description="Gly residues" evidence="1">
    <location>
        <begin position="718"/>
        <end position="728"/>
    </location>
</feature>
<dbReference type="SMART" id="SM00212">
    <property type="entry name" value="UBCc"/>
    <property type="match status" value="1"/>
</dbReference>
<dbReference type="InterPro" id="IPR035969">
    <property type="entry name" value="Rab-GAP_TBC_sf"/>
</dbReference>
<gene>
    <name evidence="4" type="ORF">D0859_15419</name>
</gene>
<feature type="compositionally biased region" description="Polar residues" evidence="1">
    <location>
        <begin position="318"/>
        <end position="330"/>
    </location>
</feature>
<dbReference type="PANTHER" id="PTHR47219">
    <property type="entry name" value="RAB GTPASE-ACTIVATING PROTEIN 1-LIKE"/>
    <property type="match status" value="1"/>
</dbReference>
<dbReference type="EMBL" id="QWIT01000785">
    <property type="protein sequence ID" value="RMZ20576.1"/>
    <property type="molecule type" value="Genomic_DNA"/>
</dbReference>
<feature type="compositionally biased region" description="Pro residues" evidence="1">
    <location>
        <begin position="334"/>
        <end position="345"/>
    </location>
</feature>
<feature type="domain" description="UBC core" evidence="3">
    <location>
        <begin position="19"/>
        <end position="169"/>
    </location>
</feature>
<dbReference type="InterPro" id="IPR000195">
    <property type="entry name" value="Rab-GAP-TBC_dom"/>
</dbReference>
<dbReference type="PROSITE" id="PS50127">
    <property type="entry name" value="UBC_2"/>
    <property type="match status" value="1"/>
</dbReference>
<dbReference type="GO" id="GO:0031267">
    <property type="term" value="F:small GTPase binding"/>
    <property type="evidence" value="ECO:0007669"/>
    <property type="project" value="TreeGrafter"/>
</dbReference>
<dbReference type="Gene3D" id="1.10.472.80">
    <property type="entry name" value="Ypt/Rab-GAP domain of gyp1p, domain 3"/>
    <property type="match status" value="1"/>
</dbReference>
<dbReference type="InterPro" id="IPR050302">
    <property type="entry name" value="Rab_GAP_TBC_domain"/>
</dbReference>
<feature type="region of interest" description="Disordered" evidence="1">
    <location>
        <begin position="699"/>
        <end position="742"/>
    </location>
</feature>
<feature type="region of interest" description="Disordered" evidence="1">
    <location>
        <begin position="197"/>
        <end position="398"/>
    </location>
</feature>
<feature type="compositionally biased region" description="Polar residues" evidence="1">
    <location>
        <begin position="475"/>
        <end position="491"/>
    </location>
</feature>
<dbReference type="SUPFAM" id="SSF54495">
    <property type="entry name" value="UBC-like"/>
    <property type="match status" value="1"/>
</dbReference>
<dbReference type="OrthoDB" id="294251at2759"/>
<dbReference type="Gene3D" id="3.10.110.10">
    <property type="entry name" value="Ubiquitin Conjugating Enzyme"/>
    <property type="match status" value="1"/>
</dbReference>
<dbReference type="Pfam" id="PF00566">
    <property type="entry name" value="RabGAP-TBC"/>
    <property type="match status" value="1"/>
</dbReference>
<dbReference type="Pfam" id="PF00179">
    <property type="entry name" value="UQ_con"/>
    <property type="match status" value="1"/>
</dbReference>
<evidence type="ECO:0000259" key="3">
    <source>
        <dbReference type="PROSITE" id="PS50127"/>
    </source>
</evidence>
<dbReference type="InterPro" id="IPR016135">
    <property type="entry name" value="UBQ-conjugating_enzyme/RWD"/>
</dbReference>
<dbReference type="Gene3D" id="1.10.8.270">
    <property type="entry name" value="putative rabgap domain of human tbc1 domain family member 14 like domains"/>
    <property type="match status" value="1"/>
</dbReference>
<dbReference type="PANTHER" id="PTHR47219:SF20">
    <property type="entry name" value="TBC1 DOMAIN FAMILY MEMBER 2B"/>
    <property type="match status" value="1"/>
</dbReference>
<feature type="compositionally biased region" description="Basic and acidic residues" evidence="1">
    <location>
        <begin position="560"/>
        <end position="575"/>
    </location>
</feature>
<dbReference type="AlphaFoldDB" id="A0A3M7I5J9"/>
<dbReference type="Proteomes" id="UP000281677">
    <property type="component" value="Unassembled WGS sequence"/>
</dbReference>
<organism evidence="4 5">
    <name type="scientific">Hortaea werneckii</name>
    <name type="common">Black yeast</name>
    <name type="synonym">Cladosporium werneckii</name>
    <dbReference type="NCBI Taxonomy" id="91943"/>
    <lineage>
        <taxon>Eukaryota</taxon>
        <taxon>Fungi</taxon>
        <taxon>Dikarya</taxon>
        <taxon>Ascomycota</taxon>
        <taxon>Pezizomycotina</taxon>
        <taxon>Dothideomycetes</taxon>
        <taxon>Dothideomycetidae</taxon>
        <taxon>Mycosphaerellales</taxon>
        <taxon>Teratosphaeriaceae</taxon>
        <taxon>Hortaea</taxon>
    </lineage>
</organism>
<evidence type="ECO:0008006" key="6">
    <source>
        <dbReference type="Google" id="ProtNLM"/>
    </source>
</evidence>
<feature type="compositionally biased region" description="Polar residues" evidence="1">
    <location>
        <begin position="522"/>
        <end position="536"/>
    </location>
</feature>
<dbReference type="InterPro" id="IPR000608">
    <property type="entry name" value="UBC"/>
</dbReference>
<accession>A0A3M7I5J9</accession>
<feature type="compositionally biased region" description="Low complexity" evidence="1">
    <location>
        <begin position="241"/>
        <end position="251"/>
    </location>
</feature>
<proteinExistence type="predicted"/>
<dbReference type="GO" id="GO:0005096">
    <property type="term" value="F:GTPase activator activity"/>
    <property type="evidence" value="ECO:0007669"/>
    <property type="project" value="TreeGrafter"/>
</dbReference>
<evidence type="ECO:0000256" key="1">
    <source>
        <dbReference type="SAM" id="MobiDB-lite"/>
    </source>
</evidence>
<dbReference type="PROSITE" id="PS50086">
    <property type="entry name" value="TBC_RABGAP"/>
    <property type="match status" value="1"/>
</dbReference>